<feature type="active site" description="Proton acceptor" evidence="2">
    <location>
        <position position="164"/>
    </location>
</feature>
<dbReference type="KEGG" id="rub:GBA63_17165"/>
<keyword evidence="5" id="KW-1185">Reference proteome</keyword>
<feature type="short sequence motif" description="HXTX 2" evidence="2">
    <location>
        <begin position="164"/>
        <end position="167"/>
    </location>
</feature>
<feature type="region of interest" description="Disordered" evidence="3">
    <location>
        <begin position="1"/>
        <end position="33"/>
    </location>
</feature>
<dbReference type="NCBIfam" id="TIGR02258">
    <property type="entry name" value="2_5_ligase"/>
    <property type="match status" value="1"/>
</dbReference>
<gene>
    <name evidence="4" type="primary">thpR</name>
    <name evidence="4" type="ORF">GBA63_17165</name>
</gene>
<feature type="short sequence motif" description="HXTX 1" evidence="2">
    <location>
        <begin position="77"/>
        <end position="80"/>
    </location>
</feature>
<comment type="function">
    <text evidence="2">Hydrolyzes RNA 2',3'-cyclic phosphodiester to an RNA 2'-phosphomonoester.</text>
</comment>
<organism evidence="4 5">
    <name type="scientific">Rubrobacter tropicus</name>
    <dbReference type="NCBI Taxonomy" id="2653851"/>
    <lineage>
        <taxon>Bacteria</taxon>
        <taxon>Bacillati</taxon>
        <taxon>Actinomycetota</taxon>
        <taxon>Rubrobacteria</taxon>
        <taxon>Rubrobacterales</taxon>
        <taxon>Rubrobacteraceae</taxon>
        <taxon>Rubrobacter</taxon>
    </lineage>
</organism>
<dbReference type="GO" id="GO:0004113">
    <property type="term" value="F:2',3'-cyclic-nucleotide 3'-phosphodiesterase activity"/>
    <property type="evidence" value="ECO:0007669"/>
    <property type="project" value="InterPro"/>
</dbReference>
<evidence type="ECO:0000256" key="1">
    <source>
        <dbReference type="ARBA" id="ARBA00022801"/>
    </source>
</evidence>
<dbReference type="PANTHER" id="PTHR35561">
    <property type="entry name" value="RNA 2',3'-CYCLIC PHOSPHODIESTERASE"/>
    <property type="match status" value="1"/>
</dbReference>
<evidence type="ECO:0000313" key="5">
    <source>
        <dbReference type="Proteomes" id="UP000501452"/>
    </source>
</evidence>
<feature type="active site" description="Proton donor" evidence="2">
    <location>
        <position position="77"/>
    </location>
</feature>
<dbReference type="Proteomes" id="UP000501452">
    <property type="component" value="Chromosome"/>
</dbReference>
<dbReference type="Pfam" id="PF13563">
    <property type="entry name" value="2_5_RNA_ligase2"/>
    <property type="match status" value="1"/>
</dbReference>
<keyword evidence="1 2" id="KW-0378">Hydrolase</keyword>
<sequence length="215" mass="24390">MLSRPLGSKRGQRRRRRRDRGPDRQPRRLRTQTGLERDSVRVFVAVFPPPEVQQALIEAARLTPTNAFRLTAPERVHLTLKFLGDVPPDSLPRITATLEPIRRDHEPFDVLTSSFGVFPSPRRARVLWAGLGEGKEQMRSLAQTVETLLEPEGFQPEKKSFMPHITLGRARRPTPFDPTGANLPELRFTVSAIDLVQSKHSPKGVAYSTLTRYEL</sequence>
<dbReference type="GO" id="GO:0008664">
    <property type="term" value="F:RNA 2',3'-cyclic 3'-phosphodiesterase activity"/>
    <property type="evidence" value="ECO:0007669"/>
    <property type="project" value="UniProtKB-EC"/>
</dbReference>
<accession>A0A6G8QCG0</accession>
<dbReference type="PANTHER" id="PTHR35561:SF1">
    <property type="entry name" value="RNA 2',3'-CYCLIC PHOSPHODIESTERASE"/>
    <property type="match status" value="1"/>
</dbReference>
<name>A0A6G8QCG0_9ACTN</name>
<feature type="compositionally biased region" description="Basic residues" evidence="3">
    <location>
        <begin position="10"/>
        <end position="19"/>
    </location>
</feature>
<dbReference type="EMBL" id="CP045119">
    <property type="protein sequence ID" value="QIN84185.1"/>
    <property type="molecule type" value="Genomic_DNA"/>
</dbReference>
<proteinExistence type="inferred from homology"/>
<evidence type="ECO:0000256" key="2">
    <source>
        <dbReference type="HAMAP-Rule" id="MF_01940"/>
    </source>
</evidence>
<protein>
    <recommendedName>
        <fullName evidence="2">RNA 2',3'-cyclic phosphodiesterase</fullName>
        <shortName evidence="2">RNA 2',3'-CPDase</shortName>
        <ecNumber evidence="2">3.1.4.58</ecNumber>
    </recommendedName>
</protein>
<dbReference type="Gene3D" id="3.90.1140.10">
    <property type="entry name" value="Cyclic phosphodiesterase"/>
    <property type="match status" value="1"/>
</dbReference>
<comment type="catalytic activity">
    <reaction evidence="2">
        <text>a 3'-end 2',3'-cyclophospho-ribonucleotide-RNA + H2O = a 3'-end 2'-phospho-ribonucleotide-RNA + H(+)</text>
        <dbReference type="Rhea" id="RHEA:11828"/>
        <dbReference type="Rhea" id="RHEA-COMP:10464"/>
        <dbReference type="Rhea" id="RHEA-COMP:17353"/>
        <dbReference type="ChEBI" id="CHEBI:15377"/>
        <dbReference type="ChEBI" id="CHEBI:15378"/>
        <dbReference type="ChEBI" id="CHEBI:83064"/>
        <dbReference type="ChEBI" id="CHEBI:173113"/>
        <dbReference type="EC" id="3.1.4.58"/>
    </reaction>
</comment>
<dbReference type="HAMAP" id="MF_01940">
    <property type="entry name" value="RNA_CPDase"/>
    <property type="match status" value="1"/>
</dbReference>
<evidence type="ECO:0000313" key="4">
    <source>
        <dbReference type="EMBL" id="QIN84185.1"/>
    </source>
</evidence>
<dbReference type="EC" id="3.1.4.58" evidence="2"/>
<evidence type="ECO:0000256" key="3">
    <source>
        <dbReference type="SAM" id="MobiDB-lite"/>
    </source>
</evidence>
<comment type="similarity">
    <text evidence="2">Belongs to the 2H phosphoesterase superfamily. ThpR family.</text>
</comment>
<dbReference type="InterPro" id="IPR004175">
    <property type="entry name" value="RNA_CPDase"/>
</dbReference>
<dbReference type="SUPFAM" id="SSF55144">
    <property type="entry name" value="LigT-like"/>
    <property type="match status" value="1"/>
</dbReference>
<reference evidence="4 5" key="1">
    <citation type="submission" date="2019-10" db="EMBL/GenBank/DDBJ databases">
        <title>Rubrobacter sp nov SCSIO 52090 isolated from a deep-sea sediment in the South China Sea.</title>
        <authorList>
            <person name="Chen R.W."/>
        </authorList>
    </citation>
    <scope>NUCLEOTIDE SEQUENCE [LARGE SCALE GENOMIC DNA]</scope>
    <source>
        <strain evidence="4 5">SCSIO 52909</strain>
    </source>
</reference>
<dbReference type="InterPro" id="IPR009097">
    <property type="entry name" value="Cyclic_Pdiesterase"/>
</dbReference>
<dbReference type="AlphaFoldDB" id="A0A6G8QCG0"/>